<evidence type="ECO:0000256" key="5">
    <source>
        <dbReference type="ARBA" id="ARBA00017303"/>
    </source>
</evidence>
<dbReference type="SUPFAM" id="SSF51445">
    <property type="entry name" value="(Trans)glycosidases"/>
    <property type="match status" value="1"/>
</dbReference>
<dbReference type="InterPro" id="IPR006047">
    <property type="entry name" value="GH13_cat_dom"/>
</dbReference>
<dbReference type="Pfam" id="PF02806">
    <property type="entry name" value="Alpha-amylase_C"/>
    <property type="match status" value="1"/>
</dbReference>
<evidence type="ECO:0000256" key="8">
    <source>
        <dbReference type="ARBA" id="ARBA00022837"/>
    </source>
</evidence>
<dbReference type="SUPFAM" id="SSF51011">
    <property type="entry name" value="Glycosyl hydrolase domain"/>
    <property type="match status" value="1"/>
</dbReference>
<keyword evidence="6" id="KW-0479">Metal-binding</keyword>
<keyword evidence="10 12" id="KW-0326">Glycosidase</keyword>
<dbReference type="PANTHER" id="PTHR43447">
    <property type="entry name" value="ALPHA-AMYLASE"/>
    <property type="match status" value="1"/>
</dbReference>
<keyword evidence="13" id="KW-0732">Signal</keyword>
<dbReference type="Gene3D" id="2.60.40.1180">
    <property type="entry name" value="Golgi alpha-mannosidase II"/>
    <property type="match status" value="1"/>
</dbReference>
<dbReference type="SMART" id="SM01065">
    <property type="entry name" value="CBM_2"/>
    <property type="match status" value="3"/>
</dbReference>
<dbReference type="Gene3D" id="2.60.40.10">
    <property type="entry name" value="Immunoglobulins"/>
    <property type="match status" value="3"/>
</dbReference>
<dbReference type="SMART" id="SM00632">
    <property type="entry name" value="Aamy_C"/>
    <property type="match status" value="1"/>
</dbReference>
<reference evidence="15 16" key="1">
    <citation type="submission" date="2019-12" db="EMBL/GenBank/DDBJ databases">
        <title>Whole genome sequencing of endophytic Actinobacterium Micromonospora sp. MPMI6T.</title>
        <authorList>
            <person name="Evv R."/>
            <person name="Podile A.R."/>
        </authorList>
    </citation>
    <scope>NUCLEOTIDE SEQUENCE [LARGE SCALE GENOMIC DNA]</scope>
    <source>
        <strain evidence="15 16">MPMI6</strain>
    </source>
</reference>
<keyword evidence="9 12" id="KW-0119">Carbohydrate metabolism</keyword>
<evidence type="ECO:0000256" key="7">
    <source>
        <dbReference type="ARBA" id="ARBA00022801"/>
    </source>
</evidence>
<dbReference type="EC" id="3.2.1.1" evidence="4 12"/>
<evidence type="ECO:0000256" key="3">
    <source>
        <dbReference type="ARBA" id="ARBA00008061"/>
    </source>
</evidence>
<dbReference type="InterPro" id="IPR006048">
    <property type="entry name" value="A-amylase/branching_C"/>
</dbReference>
<dbReference type="InterPro" id="IPR006046">
    <property type="entry name" value="Alpha_amylase"/>
</dbReference>
<feature type="signal peptide" evidence="13">
    <location>
        <begin position="1"/>
        <end position="41"/>
    </location>
</feature>
<proteinExistence type="inferred from homology"/>
<comment type="catalytic activity">
    <reaction evidence="1 12">
        <text>Endohydrolysis of (1-&gt;4)-alpha-D-glucosidic linkages in polysaccharides containing three or more (1-&gt;4)-alpha-linked D-glucose units.</text>
        <dbReference type="EC" id="3.2.1.1"/>
    </reaction>
</comment>
<dbReference type="CDD" id="cd05808">
    <property type="entry name" value="CBM20_alpha_amylase"/>
    <property type="match status" value="1"/>
</dbReference>
<evidence type="ECO:0000256" key="12">
    <source>
        <dbReference type="RuleBase" id="RU361134"/>
    </source>
</evidence>
<keyword evidence="8" id="KW-0106">Calcium</keyword>
<dbReference type="PROSITE" id="PS51166">
    <property type="entry name" value="CBM20"/>
    <property type="match status" value="3"/>
</dbReference>
<feature type="domain" description="CBM20" evidence="14">
    <location>
        <begin position="507"/>
        <end position="611"/>
    </location>
</feature>
<sequence>MEPSRPPLRTRARHLLLAATVAAATAVPAVVLTATAPPASAAVTLNDSVVTANLWEWNWNSVSAACTNHLGPAGYGAVQVAPPQESVSLPNSPDGVHPWYEVYQPVSYKLESRFGNRQQFAAMVTACHDAGVRVYVDAVVNHMAGTNNPAGSVGYAGTQFSGYSYPAVPYGSGDFHRPGDNCPTSGGITDWNNEAQVTSCELLSLSDLYTEKDSVRTTIAAYLNDLIGLGVDGFRVDAVKHIRKDDFAAILGKLHNTVAENKRPYVAQEIFDGASNDALKARAFIGNGDVLDFAYAKGIKAAFQGSISSLANVPNWNLDAPGANVFAMVTNHDLERDGVVLSYQNGTDYVLANYFALAYPHGKPSVYDSFSWSNRNQSPPANGSGYVTDTVCGSAWNCLSQTTGIKGMVGWANAARSVGTISDFTAVNSNVIGFHRGDRAWIGINDSGTATSAQFVTGLADGDYCDVISGGVGGSGCTGTRVTVSGGRATVTIPANNAVAIHVNARPTPGVTVSTTFTATASLDAGQTLHLVGNTAALGGGNTANSIALTGSGSTWTTTVALPASTAISYRYVVKNGTTVVGQEAADRTFTTPASGTASRTDTYLPGPVGDTVATTFTVSATTSGDQALYVVGSIPALGSWAPANAVPLVAQGGGVHRGTVALPRSTTVEYKFIKKTASGTVTWESGSNRVLTTPAGGAYAVTETFRGDTVPQQVTGSFNATVSTYYGQNVYLVGNIAALGGWNPANGVALSSTDYPVWRATVTLPANTAVEYKYVKKNPDGSFTWESGGNRTFISPSTGTHTANDTWR</sequence>
<dbReference type="InterPro" id="IPR031319">
    <property type="entry name" value="A-amylase_C"/>
</dbReference>
<accession>A0ABS3VNV1</accession>
<evidence type="ECO:0000256" key="4">
    <source>
        <dbReference type="ARBA" id="ARBA00012595"/>
    </source>
</evidence>
<comment type="cofactor">
    <cofactor evidence="2">
        <name>Ca(2+)</name>
        <dbReference type="ChEBI" id="CHEBI:29108"/>
    </cofactor>
</comment>
<dbReference type="InterPro" id="IPR002044">
    <property type="entry name" value="CBM20"/>
</dbReference>
<dbReference type="InterPro" id="IPR013783">
    <property type="entry name" value="Ig-like_fold"/>
</dbReference>
<name>A0ABS3VNV1_MICEH</name>
<comment type="similarity">
    <text evidence="3 11">Belongs to the glycosyl hydrolase 13 family.</text>
</comment>
<dbReference type="InterPro" id="IPR013780">
    <property type="entry name" value="Glyco_hydro_b"/>
</dbReference>
<comment type="caution">
    <text evidence="15">The sequence shown here is derived from an EMBL/GenBank/DDBJ whole genome shotgun (WGS) entry which is preliminary data.</text>
</comment>
<evidence type="ECO:0000259" key="14">
    <source>
        <dbReference type="PROSITE" id="PS51166"/>
    </source>
</evidence>
<dbReference type="Proteomes" id="UP000823521">
    <property type="component" value="Unassembled WGS sequence"/>
</dbReference>
<keyword evidence="7 12" id="KW-0378">Hydrolase</keyword>
<evidence type="ECO:0000256" key="11">
    <source>
        <dbReference type="RuleBase" id="RU003615"/>
    </source>
</evidence>
<dbReference type="EMBL" id="WVUH01000056">
    <property type="protein sequence ID" value="MBO4206204.1"/>
    <property type="molecule type" value="Genomic_DNA"/>
</dbReference>
<feature type="domain" description="CBM20" evidence="14">
    <location>
        <begin position="607"/>
        <end position="708"/>
    </location>
</feature>
<dbReference type="PRINTS" id="PR00110">
    <property type="entry name" value="ALPHAAMYLASE"/>
</dbReference>
<evidence type="ECO:0000256" key="9">
    <source>
        <dbReference type="ARBA" id="ARBA00023277"/>
    </source>
</evidence>
<dbReference type="SMART" id="SM00642">
    <property type="entry name" value="Aamy"/>
    <property type="match status" value="1"/>
</dbReference>
<dbReference type="InterPro" id="IPR013784">
    <property type="entry name" value="Carb-bd-like_fold"/>
</dbReference>
<evidence type="ECO:0000256" key="6">
    <source>
        <dbReference type="ARBA" id="ARBA00022723"/>
    </source>
</evidence>
<protein>
    <recommendedName>
        <fullName evidence="5 12">Alpha-amylase</fullName>
        <ecNumber evidence="4 12">3.2.1.1</ecNumber>
    </recommendedName>
</protein>
<evidence type="ECO:0000256" key="2">
    <source>
        <dbReference type="ARBA" id="ARBA00001913"/>
    </source>
</evidence>
<evidence type="ECO:0000256" key="13">
    <source>
        <dbReference type="SAM" id="SignalP"/>
    </source>
</evidence>
<feature type="chain" id="PRO_5045323638" description="Alpha-amylase" evidence="13">
    <location>
        <begin position="42"/>
        <end position="809"/>
    </location>
</feature>
<dbReference type="Gene3D" id="3.20.20.80">
    <property type="entry name" value="Glycosidases"/>
    <property type="match status" value="1"/>
</dbReference>
<dbReference type="RefSeq" id="WP_208812923.1">
    <property type="nucleotide sequence ID" value="NZ_WVUH01000056.1"/>
</dbReference>
<dbReference type="Pfam" id="PF00686">
    <property type="entry name" value="CBM_20"/>
    <property type="match status" value="3"/>
</dbReference>
<evidence type="ECO:0000256" key="10">
    <source>
        <dbReference type="ARBA" id="ARBA00023295"/>
    </source>
</evidence>
<keyword evidence="16" id="KW-1185">Reference proteome</keyword>
<dbReference type="SUPFAM" id="SSF49452">
    <property type="entry name" value="Starch-binding domain-like"/>
    <property type="match status" value="3"/>
</dbReference>
<dbReference type="Pfam" id="PF00128">
    <property type="entry name" value="Alpha-amylase"/>
    <property type="match status" value="1"/>
</dbReference>
<evidence type="ECO:0000256" key="1">
    <source>
        <dbReference type="ARBA" id="ARBA00000548"/>
    </source>
</evidence>
<dbReference type="InterPro" id="IPR017853">
    <property type="entry name" value="GH"/>
</dbReference>
<evidence type="ECO:0000313" key="16">
    <source>
        <dbReference type="Proteomes" id="UP000823521"/>
    </source>
</evidence>
<gene>
    <name evidence="15" type="ORF">GSF22_09310</name>
</gene>
<dbReference type="CDD" id="cd11317">
    <property type="entry name" value="AmyAc_bac_euk_AmyA"/>
    <property type="match status" value="1"/>
</dbReference>
<feature type="domain" description="CBM20" evidence="14">
    <location>
        <begin position="709"/>
        <end position="809"/>
    </location>
</feature>
<organism evidence="15 16">
    <name type="scientific">Micromonospora echinofusca</name>
    <dbReference type="NCBI Taxonomy" id="47858"/>
    <lineage>
        <taxon>Bacteria</taxon>
        <taxon>Bacillati</taxon>
        <taxon>Actinomycetota</taxon>
        <taxon>Actinomycetes</taxon>
        <taxon>Micromonosporales</taxon>
        <taxon>Micromonosporaceae</taxon>
        <taxon>Micromonospora</taxon>
    </lineage>
</organism>
<evidence type="ECO:0000313" key="15">
    <source>
        <dbReference type="EMBL" id="MBO4206204.1"/>
    </source>
</evidence>